<dbReference type="InterPro" id="IPR002104">
    <property type="entry name" value="Integrase_catalytic"/>
</dbReference>
<dbReference type="CDD" id="cd00397">
    <property type="entry name" value="DNA_BRE_C"/>
    <property type="match status" value="1"/>
</dbReference>
<evidence type="ECO:0000313" key="9">
    <source>
        <dbReference type="Proteomes" id="UP000317303"/>
    </source>
</evidence>
<dbReference type="RefSeq" id="WP_030533203.1">
    <property type="nucleotide sequence ID" value="NZ_JOIJ01000012.1"/>
</dbReference>
<dbReference type="InterPro" id="IPR011010">
    <property type="entry name" value="DNA_brk_join_enz"/>
</dbReference>
<dbReference type="InterPro" id="IPR013762">
    <property type="entry name" value="Integrase-like_cat_sf"/>
</dbReference>
<dbReference type="Proteomes" id="UP000317303">
    <property type="component" value="Unassembled WGS sequence"/>
</dbReference>
<dbReference type="Gene3D" id="1.10.443.10">
    <property type="entry name" value="Intergrase catalytic core"/>
    <property type="match status" value="1"/>
</dbReference>
<dbReference type="Pfam" id="PF13495">
    <property type="entry name" value="Phage_int_SAM_4"/>
    <property type="match status" value="1"/>
</dbReference>
<dbReference type="InterPro" id="IPR004107">
    <property type="entry name" value="Integrase_SAM-like_N"/>
</dbReference>
<evidence type="ECO:0000259" key="7">
    <source>
        <dbReference type="PROSITE" id="PS51900"/>
    </source>
</evidence>
<evidence type="ECO:0000256" key="1">
    <source>
        <dbReference type="ARBA" id="ARBA00008857"/>
    </source>
</evidence>
<dbReference type="AlphaFoldDB" id="A0A660C8W7"/>
<evidence type="ECO:0000256" key="3">
    <source>
        <dbReference type="ARBA" id="ARBA00023125"/>
    </source>
</evidence>
<proteinExistence type="inferred from homology"/>
<dbReference type="InterPro" id="IPR044068">
    <property type="entry name" value="CB"/>
</dbReference>
<keyword evidence="3 5" id="KW-0238">DNA-binding</keyword>
<dbReference type="PROSITE" id="PS51900">
    <property type="entry name" value="CB"/>
    <property type="match status" value="1"/>
</dbReference>
<dbReference type="PANTHER" id="PTHR30349:SF41">
    <property type="entry name" value="INTEGRASE_RECOMBINASE PROTEIN MJ0367-RELATED"/>
    <property type="match status" value="1"/>
</dbReference>
<reference evidence="8 9" key="1">
    <citation type="submission" date="2019-07" db="EMBL/GenBank/DDBJ databases">
        <title>R&amp;d 2014.</title>
        <authorList>
            <person name="Klenk H.-P."/>
        </authorList>
    </citation>
    <scope>NUCLEOTIDE SEQUENCE [LARGE SCALE GENOMIC DNA]</scope>
    <source>
        <strain evidence="8 9">DSM 43194</strain>
    </source>
</reference>
<feature type="domain" description="Core-binding (CB)" evidence="7">
    <location>
        <begin position="3"/>
        <end position="88"/>
    </location>
</feature>
<dbReference type="EMBL" id="VLJV01000001">
    <property type="protein sequence ID" value="TWH18263.1"/>
    <property type="molecule type" value="Genomic_DNA"/>
</dbReference>
<protein>
    <submittedName>
        <fullName evidence="8">Site-specific recombinase XerD</fullName>
    </submittedName>
</protein>
<dbReference type="Gene3D" id="1.10.150.130">
    <property type="match status" value="1"/>
</dbReference>
<gene>
    <name evidence="8" type="ORF">JD82_00079</name>
</gene>
<accession>A0A660C8W7</accession>
<dbReference type="GO" id="GO:0006310">
    <property type="term" value="P:DNA recombination"/>
    <property type="evidence" value="ECO:0007669"/>
    <property type="project" value="UniProtKB-KW"/>
</dbReference>
<dbReference type="InterPro" id="IPR050090">
    <property type="entry name" value="Tyrosine_recombinase_XerCD"/>
</dbReference>
<dbReference type="Pfam" id="PF00589">
    <property type="entry name" value="Phage_integrase"/>
    <property type="match status" value="1"/>
</dbReference>
<organism evidence="8 9">
    <name type="scientific">Prauserella rugosa</name>
    <dbReference type="NCBI Taxonomy" id="43354"/>
    <lineage>
        <taxon>Bacteria</taxon>
        <taxon>Bacillati</taxon>
        <taxon>Actinomycetota</taxon>
        <taxon>Actinomycetes</taxon>
        <taxon>Pseudonocardiales</taxon>
        <taxon>Pseudonocardiaceae</taxon>
        <taxon>Prauserella</taxon>
    </lineage>
</organism>
<keyword evidence="2" id="KW-0229">DNA integration</keyword>
<dbReference type="SUPFAM" id="SSF56349">
    <property type="entry name" value="DNA breaking-rejoining enzymes"/>
    <property type="match status" value="1"/>
</dbReference>
<dbReference type="PANTHER" id="PTHR30349">
    <property type="entry name" value="PHAGE INTEGRASE-RELATED"/>
    <property type="match status" value="1"/>
</dbReference>
<comment type="similarity">
    <text evidence="1">Belongs to the 'phage' integrase family.</text>
</comment>
<feature type="domain" description="Tyr recombinase" evidence="6">
    <location>
        <begin position="109"/>
        <end position="293"/>
    </location>
</feature>
<evidence type="ECO:0000313" key="8">
    <source>
        <dbReference type="EMBL" id="TWH18263.1"/>
    </source>
</evidence>
<dbReference type="GO" id="GO:0003677">
    <property type="term" value="F:DNA binding"/>
    <property type="evidence" value="ECO:0007669"/>
    <property type="project" value="UniProtKB-UniRule"/>
</dbReference>
<comment type="caution">
    <text evidence="8">The sequence shown here is derived from an EMBL/GenBank/DDBJ whole genome shotgun (WGS) entry which is preliminary data.</text>
</comment>
<evidence type="ECO:0000259" key="6">
    <source>
        <dbReference type="PROSITE" id="PS51898"/>
    </source>
</evidence>
<evidence type="ECO:0000256" key="2">
    <source>
        <dbReference type="ARBA" id="ARBA00022908"/>
    </source>
</evidence>
<sequence>MREQWESLIRDFGKVLAAENKAQRTIEAYLTSARSLADWLDERDRLPAPDEVTRHDVGDWIADLVETRSAATANVRYRSAQQFFKFLVVEEELERSPMEHMKPPHVPEKPVDVLPLETVRALLKQCDGRDFISRRDAAIIRLLIDTGGRLSEIGELTVDDVDLEQDQVQVLGKGRRPRVLSIGSKTSLALSRYLRVRSKHRHADRPALWLADKNRPPMTGNGLKLMLRRRGRELDPPIQNLHAHQFRHTMAHEWLANGGSETDLMRNAGWRSPQMLRRYGASLADERAREAHRRMGLGDRI</sequence>
<keyword evidence="9" id="KW-1185">Reference proteome</keyword>
<keyword evidence="4" id="KW-0233">DNA recombination</keyword>
<evidence type="ECO:0000256" key="4">
    <source>
        <dbReference type="ARBA" id="ARBA00023172"/>
    </source>
</evidence>
<dbReference type="InterPro" id="IPR010998">
    <property type="entry name" value="Integrase_recombinase_N"/>
</dbReference>
<evidence type="ECO:0000256" key="5">
    <source>
        <dbReference type="PROSITE-ProRule" id="PRU01248"/>
    </source>
</evidence>
<dbReference type="PROSITE" id="PS51898">
    <property type="entry name" value="TYR_RECOMBINASE"/>
    <property type="match status" value="1"/>
</dbReference>
<dbReference type="GO" id="GO:0015074">
    <property type="term" value="P:DNA integration"/>
    <property type="evidence" value="ECO:0007669"/>
    <property type="project" value="UniProtKB-KW"/>
</dbReference>
<name>A0A660C8W7_9PSEU</name>